<dbReference type="EMBL" id="JAPQES010000002">
    <property type="protein sequence ID" value="MCY6370514.1"/>
    <property type="molecule type" value="Genomic_DNA"/>
</dbReference>
<dbReference type="InterPro" id="IPR015424">
    <property type="entry name" value="PyrdxlP-dep_Trfase"/>
</dbReference>
<dbReference type="CDD" id="cd00616">
    <property type="entry name" value="AHBA_syn"/>
    <property type="match status" value="1"/>
</dbReference>
<evidence type="ECO:0000313" key="5">
    <source>
        <dbReference type="Proteomes" id="UP001079657"/>
    </source>
</evidence>
<dbReference type="InterPro" id="IPR000653">
    <property type="entry name" value="DegT/StrS_aminotransferase"/>
</dbReference>
<dbReference type="Gene3D" id="3.90.1150.10">
    <property type="entry name" value="Aspartate Aminotransferase, domain 1"/>
    <property type="match status" value="1"/>
</dbReference>
<comment type="similarity">
    <text evidence="2 3">Belongs to the DegT/DnrJ/EryC1 family.</text>
</comment>
<dbReference type="PANTHER" id="PTHR30244">
    <property type="entry name" value="TRANSAMINASE"/>
    <property type="match status" value="1"/>
</dbReference>
<dbReference type="InterPro" id="IPR015421">
    <property type="entry name" value="PyrdxlP-dep_Trfase_major"/>
</dbReference>
<dbReference type="InterPro" id="IPR015422">
    <property type="entry name" value="PyrdxlP-dep_Trfase_small"/>
</dbReference>
<sequence length="368" mass="41414">MKVNLLDLKAQYHTIEEEVNKAIKEVLESSHFIMGPNVKKLEEEIAEYTGVKYGIGVANGTDALMLTLKALGIGEGDEVITTPFTFFASAETTSVVGATPVFADIEKDTLCIDPDSIEKNINERTKAIIPVHIFGQMCDMDRIMEIANKHNLIVIEDACQAIGAEYKGKRAGSIGHVACYSFFPTKNLGGYGDGGMIVTDNKELADKIKLLRVHGSKVKYHHEAIGHNSRLDEMQAAVLRVKLKYIDKWNNSRGEHAHTYNELLKDLDVVLPTERENCKHVYHLYTIQSSKRDEIIEHLKENGVASGIYYPIPVHLQEVYKHLGYKQGDIPNAEDACTKTFALPLYPEMTREQQKYVVTKIKEFFQNK</sequence>
<comment type="caution">
    <text evidence="4">The sequence shown here is derived from an EMBL/GenBank/DDBJ whole genome shotgun (WGS) entry which is preliminary data.</text>
</comment>
<evidence type="ECO:0000256" key="2">
    <source>
        <dbReference type="ARBA" id="ARBA00037999"/>
    </source>
</evidence>
<keyword evidence="4" id="KW-0808">Transferase</keyword>
<dbReference type="Pfam" id="PF01041">
    <property type="entry name" value="DegT_DnrJ_EryC1"/>
    <property type="match status" value="1"/>
</dbReference>
<evidence type="ECO:0000256" key="1">
    <source>
        <dbReference type="ARBA" id="ARBA00022898"/>
    </source>
</evidence>
<keyword evidence="5" id="KW-1185">Reference proteome</keyword>
<organism evidence="4 5">
    <name type="scientific">Clostridium ganghwense</name>
    <dbReference type="NCBI Taxonomy" id="312089"/>
    <lineage>
        <taxon>Bacteria</taxon>
        <taxon>Bacillati</taxon>
        <taxon>Bacillota</taxon>
        <taxon>Clostridia</taxon>
        <taxon>Eubacteriales</taxon>
        <taxon>Clostridiaceae</taxon>
        <taxon>Clostridium</taxon>
    </lineage>
</organism>
<evidence type="ECO:0000313" key="4">
    <source>
        <dbReference type="EMBL" id="MCY6370514.1"/>
    </source>
</evidence>
<gene>
    <name evidence="4" type="ORF">OXH55_07680</name>
</gene>
<dbReference type="PANTHER" id="PTHR30244:SF36">
    <property type="entry name" value="3-OXO-GLUCOSE-6-PHOSPHATE:GLUTAMATE AMINOTRANSFERASE"/>
    <property type="match status" value="1"/>
</dbReference>
<dbReference type="Proteomes" id="UP001079657">
    <property type="component" value="Unassembled WGS sequence"/>
</dbReference>
<dbReference type="SUPFAM" id="SSF53383">
    <property type="entry name" value="PLP-dependent transferases"/>
    <property type="match status" value="1"/>
</dbReference>
<dbReference type="PIRSF" id="PIRSF000390">
    <property type="entry name" value="PLP_StrS"/>
    <property type="match status" value="1"/>
</dbReference>
<dbReference type="RefSeq" id="WP_268049249.1">
    <property type="nucleotide sequence ID" value="NZ_JAPQES010000002.1"/>
</dbReference>
<reference evidence="4" key="1">
    <citation type="submission" date="2022-12" db="EMBL/GenBank/DDBJ databases">
        <authorList>
            <person name="Wang J."/>
        </authorList>
    </citation>
    <scope>NUCLEOTIDE SEQUENCE</scope>
    <source>
        <strain evidence="4">HY-42-06</strain>
    </source>
</reference>
<name>A0ABT4CR91_9CLOT</name>
<dbReference type="Gene3D" id="3.40.640.10">
    <property type="entry name" value="Type I PLP-dependent aspartate aminotransferase-like (Major domain)"/>
    <property type="match status" value="1"/>
</dbReference>
<keyword evidence="1 3" id="KW-0663">Pyridoxal phosphate</keyword>
<evidence type="ECO:0000256" key="3">
    <source>
        <dbReference type="RuleBase" id="RU004508"/>
    </source>
</evidence>
<accession>A0ABT4CR91</accession>
<keyword evidence="4" id="KW-0032">Aminotransferase</keyword>
<protein>
    <submittedName>
        <fullName evidence="4">DegT/DnrJ/EryC1/StrS family aminotransferase</fullName>
    </submittedName>
</protein>
<proteinExistence type="inferred from homology"/>
<dbReference type="GO" id="GO:0008483">
    <property type="term" value="F:transaminase activity"/>
    <property type="evidence" value="ECO:0007669"/>
    <property type="project" value="UniProtKB-KW"/>
</dbReference>